<comment type="caution">
    <text evidence="1">The sequence shown here is derived from an EMBL/GenBank/DDBJ whole genome shotgun (WGS) entry which is preliminary data.</text>
</comment>
<gene>
    <name evidence="1" type="ORF">BpHYR1_000011</name>
</gene>
<dbReference type="Proteomes" id="UP000276133">
    <property type="component" value="Unassembled WGS sequence"/>
</dbReference>
<reference evidence="1 2" key="1">
    <citation type="journal article" date="2018" name="Sci. Rep.">
        <title>Genomic signatures of local adaptation to the degree of environmental predictability in rotifers.</title>
        <authorList>
            <person name="Franch-Gras L."/>
            <person name="Hahn C."/>
            <person name="Garcia-Roger E.M."/>
            <person name="Carmona M.J."/>
            <person name="Serra M."/>
            <person name="Gomez A."/>
        </authorList>
    </citation>
    <scope>NUCLEOTIDE SEQUENCE [LARGE SCALE GENOMIC DNA]</scope>
    <source>
        <strain evidence="1">HYR1</strain>
    </source>
</reference>
<organism evidence="1 2">
    <name type="scientific">Brachionus plicatilis</name>
    <name type="common">Marine rotifer</name>
    <name type="synonym">Brachionus muelleri</name>
    <dbReference type="NCBI Taxonomy" id="10195"/>
    <lineage>
        <taxon>Eukaryota</taxon>
        <taxon>Metazoa</taxon>
        <taxon>Spiralia</taxon>
        <taxon>Gnathifera</taxon>
        <taxon>Rotifera</taxon>
        <taxon>Eurotatoria</taxon>
        <taxon>Monogononta</taxon>
        <taxon>Pseudotrocha</taxon>
        <taxon>Ploima</taxon>
        <taxon>Brachionidae</taxon>
        <taxon>Brachionus</taxon>
    </lineage>
</organism>
<name>A0A3M7RXE1_BRAPC</name>
<dbReference type="PROSITE" id="PS51257">
    <property type="entry name" value="PROKAR_LIPOPROTEIN"/>
    <property type="match status" value="1"/>
</dbReference>
<keyword evidence="2" id="KW-1185">Reference proteome</keyword>
<evidence type="ECO:0000313" key="2">
    <source>
        <dbReference type="Proteomes" id="UP000276133"/>
    </source>
</evidence>
<protein>
    <submittedName>
        <fullName evidence="1">Uncharacterized protein</fullName>
    </submittedName>
</protein>
<proteinExistence type="predicted"/>
<sequence>MKNQLNNHLTHAAYSCCEHRFKILLADLFIFTNCFSSKIGRKFWKKRNEVCILSSSRASGHNKITRILLILREIAKLKAKDLDAVCQWIEVWWDCVLTNVKVVPHWNKLPENVVKSNSMESAATAPHCQLAVMDSDNLHVRCRSKNYYYYYYYY</sequence>
<dbReference type="AlphaFoldDB" id="A0A3M7RXE1"/>
<evidence type="ECO:0000313" key="1">
    <source>
        <dbReference type="EMBL" id="RNA28231.1"/>
    </source>
</evidence>
<accession>A0A3M7RXE1</accession>
<dbReference type="EMBL" id="REGN01002414">
    <property type="protein sequence ID" value="RNA28231.1"/>
    <property type="molecule type" value="Genomic_DNA"/>
</dbReference>